<keyword evidence="1" id="KW-0472">Membrane</keyword>
<dbReference type="RefSeq" id="YP_009604358.1">
    <property type="nucleotide sequence ID" value="NC_041964.1"/>
</dbReference>
<name>A0A0S3UFU7_9CAUD</name>
<protein>
    <submittedName>
        <fullName evidence="2">Uncharacterized protein</fullName>
    </submittedName>
</protein>
<sequence>MRVRDVLLFAVFALFVFIAMAVFIYAPAKARKARFEACSAQGGVLVYTRYGTPLCVKSDAFLPIPNY</sequence>
<proteinExistence type="predicted"/>
<evidence type="ECO:0000313" key="3">
    <source>
        <dbReference type="Proteomes" id="UP000221614"/>
    </source>
</evidence>
<keyword evidence="1" id="KW-0812">Transmembrane</keyword>
<dbReference type="Proteomes" id="UP000221614">
    <property type="component" value="Segment"/>
</dbReference>
<keyword evidence="3" id="KW-1185">Reference proteome</keyword>
<evidence type="ECO:0000313" key="2">
    <source>
        <dbReference type="EMBL" id="BAU16386.1"/>
    </source>
</evidence>
<feature type="transmembrane region" description="Helical" evidence="1">
    <location>
        <begin position="6"/>
        <end position="26"/>
    </location>
</feature>
<evidence type="ECO:0000256" key="1">
    <source>
        <dbReference type="SAM" id="Phobius"/>
    </source>
</evidence>
<accession>A0A0S3UFU7</accession>
<keyword evidence="1" id="KW-1133">Transmembrane helix</keyword>
<reference evidence="2" key="1">
    <citation type="journal article" date="2016" name="Genome Announc.">
        <title>Complete Genome Sequences of Broad-Host-Range Pseudomonas aeruginosa Bacteriophages phiR18 and phiS12-1.</title>
        <authorList>
            <person name="Furusawa T."/>
            <person name="Iwano H."/>
            <person name="Higuchi H."/>
            <person name="Usui M."/>
            <person name="Maruyama F."/>
            <person name="Nakagawa I."/>
            <person name="Yokota H."/>
            <person name="Tamura Y."/>
        </authorList>
    </citation>
    <scope>NUCLEOTIDE SEQUENCE [LARGE SCALE GENOMIC DNA]</scope>
</reference>
<dbReference type="EMBL" id="LC102729">
    <property type="protein sequence ID" value="BAU16386.1"/>
    <property type="molecule type" value="Genomic_DNA"/>
</dbReference>
<organism evidence="2 3">
    <name type="scientific">Pseudomonas phage phiR18</name>
    <dbReference type="NCBI Taxonomy" id="1752027"/>
    <lineage>
        <taxon>Viruses</taxon>
        <taxon>Duplodnaviria</taxon>
        <taxon>Heunggongvirae</taxon>
        <taxon>Uroviricota</taxon>
        <taxon>Caudoviricetes</taxon>
        <taxon>Kochitakasuvirus</taxon>
        <taxon>Kochitakasuvirus R18</taxon>
    </lineage>
</organism>
<dbReference type="GeneID" id="40080252"/>
<dbReference type="KEGG" id="vg:40080252"/>